<dbReference type="InterPro" id="IPR004658">
    <property type="entry name" value="OMP_Slp"/>
</dbReference>
<dbReference type="GO" id="GO:0019867">
    <property type="term" value="C:outer membrane"/>
    <property type="evidence" value="ECO:0007669"/>
    <property type="project" value="InterPro"/>
</dbReference>
<gene>
    <name evidence="1" type="ORF">MAMC_01859</name>
</gene>
<dbReference type="AlphaFoldDB" id="A0A5E6MFF5"/>
<dbReference type="PANTHER" id="PTHR37530">
    <property type="entry name" value="OUTER MEMBRANE PROTEIN SLP"/>
    <property type="match status" value="1"/>
</dbReference>
<evidence type="ECO:0008006" key="3">
    <source>
        <dbReference type="Google" id="ProtNLM"/>
    </source>
</evidence>
<dbReference type="Pfam" id="PF03843">
    <property type="entry name" value="Slp"/>
    <property type="match status" value="1"/>
</dbReference>
<evidence type="ECO:0000313" key="2">
    <source>
        <dbReference type="Proteomes" id="UP000381693"/>
    </source>
</evidence>
<dbReference type="EMBL" id="CABFUZ020000205">
    <property type="protein sequence ID" value="VVM07840.1"/>
    <property type="molecule type" value="Genomic_DNA"/>
</dbReference>
<organism evidence="1 2">
    <name type="scientific">Methylacidimicrobium cyclopophantes</name>
    <dbReference type="NCBI Taxonomy" id="1041766"/>
    <lineage>
        <taxon>Bacteria</taxon>
        <taxon>Pseudomonadati</taxon>
        <taxon>Verrucomicrobiota</taxon>
        <taxon>Methylacidimicrobium</taxon>
    </lineage>
</organism>
<dbReference type="PANTHER" id="PTHR37530:SF1">
    <property type="entry name" value="OUTER MEMBRANE PROTEIN SLP"/>
    <property type="match status" value="1"/>
</dbReference>
<sequence>MGECKERLAFAGLWIFLLSSLTGCANVSPVPESLRHQAKGQPLFTEIAANPAAFQGRIVILGGRIIETRLYEKRSIVLVSQRPLSPHDQPLATAESGGRILVKYEGRLDPAVYAPGKRIVVAGRVLPRPALHPGPTISMEAIRLCLWPREKKVIEEEQQKELAAYGSIDEYGPIEQYWNPIGWEPTVMGWGVGWW</sequence>
<reference evidence="1" key="1">
    <citation type="submission" date="2019-09" db="EMBL/GenBank/DDBJ databases">
        <authorList>
            <person name="Cremers G."/>
        </authorList>
    </citation>
    <scope>NUCLEOTIDE SEQUENCE [LARGE SCALE GENOMIC DNA]</scope>
    <source>
        <strain evidence="1">3B</strain>
    </source>
</reference>
<keyword evidence="2" id="KW-1185">Reference proteome</keyword>
<accession>A0A5E6MFF5</accession>
<evidence type="ECO:0000313" key="1">
    <source>
        <dbReference type="EMBL" id="VVM07840.1"/>
    </source>
</evidence>
<name>A0A5E6MFF5_9BACT</name>
<dbReference type="Proteomes" id="UP000381693">
    <property type="component" value="Unassembled WGS sequence"/>
</dbReference>
<dbReference type="PROSITE" id="PS51257">
    <property type="entry name" value="PROKAR_LIPOPROTEIN"/>
    <property type="match status" value="1"/>
</dbReference>
<comment type="caution">
    <text evidence="1">The sequence shown here is derived from an EMBL/GenBank/DDBJ whole genome shotgun (WGS) entry which is preliminary data.</text>
</comment>
<protein>
    <recommendedName>
        <fullName evidence="3">Outer membrane protein slp</fullName>
    </recommendedName>
</protein>
<proteinExistence type="predicted"/>